<dbReference type="SUPFAM" id="SSF54236">
    <property type="entry name" value="Ubiquitin-like"/>
    <property type="match status" value="1"/>
</dbReference>
<gene>
    <name evidence="1" type="ORF">DYB26_011698</name>
</gene>
<proteinExistence type="predicted"/>
<dbReference type="InterPro" id="IPR029071">
    <property type="entry name" value="Ubiquitin-like_domsf"/>
</dbReference>
<name>A0A3R6YAI9_APHAT</name>
<comment type="caution">
    <text evidence="1">The sequence shown here is derived from an EMBL/GenBank/DDBJ whole genome shotgun (WGS) entry which is preliminary data.</text>
</comment>
<evidence type="ECO:0008006" key="3">
    <source>
        <dbReference type="Google" id="ProtNLM"/>
    </source>
</evidence>
<accession>A0A3R6YAI9</accession>
<feature type="non-terminal residue" evidence="1">
    <location>
        <position position="112"/>
    </location>
</feature>
<organism evidence="1 2">
    <name type="scientific">Aphanomyces astaci</name>
    <name type="common">Crayfish plague agent</name>
    <dbReference type="NCBI Taxonomy" id="112090"/>
    <lineage>
        <taxon>Eukaryota</taxon>
        <taxon>Sar</taxon>
        <taxon>Stramenopiles</taxon>
        <taxon>Oomycota</taxon>
        <taxon>Saprolegniomycetes</taxon>
        <taxon>Saprolegniales</taxon>
        <taxon>Verrucalvaceae</taxon>
        <taxon>Aphanomyces</taxon>
    </lineage>
</organism>
<dbReference type="Proteomes" id="UP000286510">
    <property type="component" value="Unassembled WGS sequence"/>
</dbReference>
<reference evidence="1 2" key="1">
    <citation type="submission" date="2018-08" db="EMBL/GenBank/DDBJ databases">
        <title>Aphanomyces genome sequencing and annotation.</title>
        <authorList>
            <person name="Minardi D."/>
            <person name="Oidtmann B."/>
            <person name="Van Der Giezen M."/>
            <person name="Studholme D.J."/>
        </authorList>
    </citation>
    <scope>NUCLEOTIDE SEQUENCE [LARGE SCALE GENOMIC DNA]</scope>
    <source>
        <strain evidence="1 2">FDL457</strain>
    </source>
</reference>
<evidence type="ECO:0000313" key="1">
    <source>
        <dbReference type="EMBL" id="RHZ07099.1"/>
    </source>
</evidence>
<sequence length="112" mass="12490">MGDHSPTKKLKIAETVIRKLYKKNLELEKALAQDARNPRGKSANSTKAAAISRLEKRLQVCILPTGEAQPAICIETPREATLDELKHTIEAVVGLPTHRQRLVWFHAKDDGD</sequence>
<dbReference type="EMBL" id="QUTF01016349">
    <property type="protein sequence ID" value="RHZ07099.1"/>
    <property type="molecule type" value="Genomic_DNA"/>
</dbReference>
<protein>
    <recommendedName>
        <fullName evidence="3">Ubiquitin-like domain-containing protein</fullName>
    </recommendedName>
</protein>
<dbReference type="AlphaFoldDB" id="A0A3R6YAI9"/>
<evidence type="ECO:0000313" key="2">
    <source>
        <dbReference type="Proteomes" id="UP000286510"/>
    </source>
</evidence>